<evidence type="ECO:0000313" key="10">
    <source>
        <dbReference type="EMBL" id="KAG0564305.1"/>
    </source>
</evidence>
<dbReference type="EMBL" id="CM026429">
    <property type="protein sequence ID" value="KAG0564305.1"/>
    <property type="molecule type" value="Genomic_DNA"/>
</dbReference>
<comment type="catalytic activity">
    <reaction evidence="1">
        <text>Thiol-dependent hydrolysis of ester, thioester, amide, peptide and isopeptide bonds formed by the C-terminal Gly of ubiquitin (a 76-residue protein attached to proteins as an intracellular targeting signal).</text>
        <dbReference type="EC" id="3.4.19.12"/>
    </reaction>
</comment>
<dbReference type="InterPro" id="IPR040053">
    <property type="entry name" value="JOSD1/2"/>
</dbReference>
<keyword evidence="3" id="KW-0645">Protease</keyword>
<evidence type="ECO:0000313" key="11">
    <source>
        <dbReference type="Proteomes" id="UP000822688"/>
    </source>
</evidence>
<dbReference type="PANTHER" id="PTHR13291:SF0">
    <property type="entry name" value="JOSEPHIN-LIKE PROTEIN"/>
    <property type="match status" value="1"/>
</dbReference>
<comment type="caution">
    <text evidence="6">Lacks conserved residue(s) required for the propagation of feature annotation.</text>
</comment>
<evidence type="ECO:0000256" key="8">
    <source>
        <dbReference type="SAM" id="Phobius"/>
    </source>
</evidence>
<evidence type="ECO:0000259" key="9">
    <source>
        <dbReference type="PROSITE" id="PS50957"/>
    </source>
</evidence>
<protein>
    <recommendedName>
        <fullName evidence="2">ubiquitinyl hydrolase 1</fullName>
        <ecNumber evidence="2">3.4.19.12</ecNumber>
    </recommendedName>
</protein>
<dbReference type="GO" id="GO:0006508">
    <property type="term" value="P:proteolysis"/>
    <property type="evidence" value="ECO:0007669"/>
    <property type="project" value="UniProtKB-KW"/>
</dbReference>
<keyword evidence="4" id="KW-0833">Ubl conjugation pathway</keyword>
<feature type="compositionally biased region" description="Polar residues" evidence="7">
    <location>
        <begin position="10"/>
        <end position="21"/>
    </location>
</feature>
<evidence type="ECO:0000256" key="1">
    <source>
        <dbReference type="ARBA" id="ARBA00000707"/>
    </source>
</evidence>
<keyword evidence="8" id="KW-1133">Transmembrane helix</keyword>
<feature type="domain" description="Josephin" evidence="9">
    <location>
        <begin position="107"/>
        <end position="277"/>
    </location>
</feature>
<reference evidence="10" key="1">
    <citation type="submission" date="2020-06" db="EMBL/GenBank/DDBJ databases">
        <title>WGS assembly of Ceratodon purpureus strain R40.</title>
        <authorList>
            <person name="Carey S.B."/>
            <person name="Jenkins J."/>
            <person name="Shu S."/>
            <person name="Lovell J.T."/>
            <person name="Sreedasyam A."/>
            <person name="Maumus F."/>
            <person name="Tiley G.P."/>
            <person name="Fernandez-Pozo N."/>
            <person name="Barry K."/>
            <person name="Chen C."/>
            <person name="Wang M."/>
            <person name="Lipzen A."/>
            <person name="Daum C."/>
            <person name="Saski C.A."/>
            <person name="Payton A.C."/>
            <person name="Mcbreen J.C."/>
            <person name="Conrad R.E."/>
            <person name="Kollar L.M."/>
            <person name="Olsson S."/>
            <person name="Huttunen S."/>
            <person name="Landis J.B."/>
            <person name="Wickett N.J."/>
            <person name="Johnson M.G."/>
            <person name="Rensing S.A."/>
            <person name="Grimwood J."/>
            <person name="Schmutz J."/>
            <person name="Mcdaniel S.F."/>
        </authorList>
    </citation>
    <scope>NUCLEOTIDE SEQUENCE</scope>
    <source>
        <strain evidence="10">R40</strain>
    </source>
</reference>
<feature type="region of interest" description="Disordered" evidence="7">
    <location>
        <begin position="1"/>
        <end position="26"/>
    </location>
</feature>
<evidence type="ECO:0000256" key="3">
    <source>
        <dbReference type="ARBA" id="ARBA00022670"/>
    </source>
</evidence>
<keyword evidence="11" id="KW-1185">Reference proteome</keyword>
<keyword evidence="8" id="KW-0472">Membrane</keyword>
<dbReference type="AlphaFoldDB" id="A0A8T0H0P9"/>
<gene>
    <name evidence="10" type="ORF">KC19_8G100100</name>
</gene>
<dbReference type="Gene3D" id="3.90.70.40">
    <property type="match status" value="1"/>
</dbReference>
<dbReference type="SMART" id="SM01246">
    <property type="entry name" value="Josephin"/>
    <property type="match status" value="1"/>
</dbReference>
<keyword evidence="8" id="KW-0812">Transmembrane</keyword>
<comment type="caution">
    <text evidence="10">The sequence shown here is derived from an EMBL/GenBank/DDBJ whole genome shotgun (WGS) entry which is preliminary data.</text>
</comment>
<dbReference type="PANTHER" id="PTHR13291">
    <property type="entry name" value="JOSEPHIN 1, 2"/>
    <property type="match status" value="1"/>
</dbReference>
<sequence length="292" mass="32532">MALRKRHNTAVGSPTRGSGQHSSVGGEGSAGSSVKFVLLACAVVLVLLVFAVSWQREEKGSCKLCLRGDGLVRDWRDGDGGRLVELGFAEEGDGEVVGRIMSHQQICPRLFHEKQTSRLDLMHALNNLMQGNDRFTREEMDDLAGRVQDMGSTFKKHFDPFTGNYDAEVLKAAAASRAKTVVFFDKIEGLETINLSGRDDRLLGFILHLKRRLWIAIRQYKGLWYNFDSTKATPLVFCDGAPGLHMFLDKVVEEGGVVVAVLKPPPVAPIMLAQKPPPSFTELEYWKNWLFR</sequence>
<dbReference type="OrthoDB" id="422700at2759"/>
<evidence type="ECO:0000256" key="4">
    <source>
        <dbReference type="ARBA" id="ARBA00022786"/>
    </source>
</evidence>
<dbReference type="PROSITE" id="PS50957">
    <property type="entry name" value="JOSEPHIN"/>
    <property type="match status" value="1"/>
</dbReference>
<proteinExistence type="predicted"/>
<dbReference type="EC" id="3.4.19.12" evidence="2"/>
<dbReference type="Proteomes" id="UP000822688">
    <property type="component" value="Chromosome 8"/>
</dbReference>
<accession>A0A8T0H0P9</accession>
<dbReference type="GO" id="GO:0016579">
    <property type="term" value="P:protein deubiquitination"/>
    <property type="evidence" value="ECO:0007669"/>
    <property type="project" value="InterPro"/>
</dbReference>
<evidence type="ECO:0000256" key="6">
    <source>
        <dbReference type="PROSITE-ProRule" id="PRU00331"/>
    </source>
</evidence>
<keyword evidence="5" id="KW-0378">Hydrolase</keyword>
<feature type="transmembrane region" description="Helical" evidence="8">
    <location>
        <begin position="36"/>
        <end position="54"/>
    </location>
</feature>
<dbReference type="InterPro" id="IPR006155">
    <property type="entry name" value="Josephin"/>
</dbReference>
<evidence type="ECO:0000256" key="2">
    <source>
        <dbReference type="ARBA" id="ARBA00012759"/>
    </source>
</evidence>
<evidence type="ECO:0000256" key="7">
    <source>
        <dbReference type="SAM" id="MobiDB-lite"/>
    </source>
</evidence>
<dbReference type="GO" id="GO:0004843">
    <property type="term" value="F:cysteine-type deubiquitinase activity"/>
    <property type="evidence" value="ECO:0007669"/>
    <property type="project" value="UniProtKB-EC"/>
</dbReference>
<dbReference type="Pfam" id="PF02099">
    <property type="entry name" value="Josephin"/>
    <property type="match status" value="1"/>
</dbReference>
<name>A0A8T0H0P9_CERPU</name>
<evidence type="ECO:0000256" key="5">
    <source>
        <dbReference type="ARBA" id="ARBA00022801"/>
    </source>
</evidence>
<organism evidence="10 11">
    <name type="scientific">Ceratodon purpureus</name>
    <name type="common">Fire moss</name>
    <name type="synonym">Dicranum purpureum</name>
    <dbReference type="NCBI Taxonomy" id="3225"/>
    <lineage>
        <taxon>Eukaryota</taxon>
        <taxon>Viridiplantae</taxon>
        <taxon>Streptophyta</taxon>
        <taxon>Embryophyta</taxon>
        <taxon>Bryophyta</taxon>
        <taxon>Bryophytina</taxon>
        <taxon>Bryopsida</taxon>
        <taxon>Dicranidae</taxon>
        <taxon>Pseudoditrichales</taxon>
        <taxon>Ditrichaceae</taxon>
        <taxon>Ceratodon</taxon>
    </lineage>
</organism>